<accession>A0ABV5CZ94</accession>
<evidence type="ECO:0000256" key="5">
    <source>
        <dbReference type="SAM" id="MobiDB-lite"/>
    </source>
</evidence>
<dbReference type="Pfam" id="PF00126">
    <property type="entry name" value="HTH_1"/>
    <property type="match status" value="1"/>
</dbReference>
<evidence type="ECO:0000259" key="6">
    <source>
        <dbReference type="PROSITE" id="PS50931"/>
    </source>
</evidence>
<keyword evidence="3" id="KW-0238">DNA-binding</keyword>
<dbReference type="PANTHER" id="PTHR30346">
    <property type="entry name" value="TRANSCRIPTIONAL DUAL REGULATOR HCAR-RELATED"/>
    <property type="match status" value="1"/>
</dbReference>
<dbReference type="Proteomes" id="UP001582793">
    <property type="component" value="Unassembled WGS sequence"/>
</dbReference>
<evidence type="ECO:0000256" key="4">
    <source>
        <dbReference type="ARBA" id="ARBA00023163"/>
    </source>
</evidence>
<feature type="region of interest" description="Disordered" evidence="5">
    <location>
        <begin position="1"/>
        <end position="20"/>
    </location>
</feature>
<dbReference type="Gene3D" id="1.10.10.10">
    <property type="entry name" value="Winged helix-like DNA-binding domain superfamily/Winged helix DNA-binding domain"/>
    <property type="match status" value="1"/>
</dbReference>
<feature type="domain" description="HTH lysR-type" evidence="6">
    <location>
        <begin position="20"/>
        <end position="77"/>
    </location>
</feature>
<evidence type="ECO:0000313" key="7">
    <source>
        <dbReference type="EMBL" id="MFB6397333.1"/>
    </source>
</evidence>
<dbReference type="CDD" id="cd08414">
    <property type="entry name" value="PBP2_LTTR_aromatics_like"/>
    <property type="match status" value="1"/>
</dbReference>
<dbReference type="InterPro" id="IPR036388">
    <property type="entry name" value="WH-like_DNA-bd_sf"/>
</dbReference>
<dbReference type="InterPro" id="IPR000847">
    <property type="entry name" value="LysR_HTH_N"/>
</dbReference>
<protein>
    <submittedName>
        <fullName evidence="7">LysR family transcriptional regulator</fullName>
    </submittedName>
</protein>
<reference evidence="7 8" key="1">
    <citation type="submission" date="2024-04" db="EMBL/GenBank/DDBJ databases">
        <title>Polymorphospora sp. isolated from Baiyangdian Lake in Xiong'an New Area.</title>
        <authorList>
            <person name="Zhang X."/>
            <person name="Liu J."/>
        </authorList>
    </citation>
    <scope>NUCLEOTIDE SEQUENCE [LARGE SCALE GENOMIC DNA]</scope>
    <source>
        <strain evidence="7 8">2-325</strain>
    </source>
</reference>
<dbReference type="Pfam" id="PF03466">
    <property type="entry name" value="LysR_substrate"/>
    <property type="match status" value="1"/>
</dbReference>
<comment type="caution">
    <text evidence="7">The sequence shown here is derived from an EMBL/GenBank/DDBJ whole genome shotgun (WGS) entry which is preliminary data.</text>
</comment>
<dbReference type="SUPFAM" id="SSF53850">
    <property type="entry name" value="Periplasmic binding protein-like II"/>
    <property type="match status" value="1"/>
</dbReference>
<proteinExistence type="inferred from homology"/>
<dbReference type="PANTHER" id="PTHR30346:SF0">
    <property type="entry name" value="HCA OPERON TRANSCRIPTIONAL ACTIVATOR HCAR"/>
    <property type="match status" value="1"/>
</dbReference>
<gene>
    <name evidence="7" type="ORF">AAFH96_30190</name>
</gene>
<evidence type="ECO:0000256" key="2">
    <source>
        <dbReference type="ARBA" id="ARBA00023015"/>
    </source>
</evidence>
<dbReference type="InterPro" id="IPR005119">
    <property type="entry name" value="LysR_subst-bd"/>
</dbReference>
<sequence length="318" mass="34419">MGGYPTQRKTPVTPGPQTDPSVHQLRLLLVLAEELHFGRAAARLFMTQPALSRQIKTLEDRLAVRLVERTTRTVQLTPAGRALLPAVRETVSAMDLLRREADTHGRTLTGRLSIGSIGAEAAMPFTRAILDELRGRHPDLDVRMSSLNFVEHIAALLSGVVDVVFLRPPVPPGIGLLHLATEPRVACLSADDPLAAEPRLTLARLSGHTFLDVPPAASRVWWDFWAVNPRPDGTAVRFGPAVADMEGLLHAVSRGEGICFLPAAAREFYPRPGIAYRDVADLPPSTSALAWLDGNRDQPAVAAIRHAARTVLACPSPT</sequence>
<keyword evidence="8" id="KW-1185">Reference proteome</keyword>
<keyword evidence="4" id="KW-0804">Transcription</keyword>
<evidence type="ECO:0000256" key="1">
    <source>
        <dbReference type="ARBA" id="ARBA00009437"/>
    </source>
</evidence>
<evidence type="ECO:0000313" key="8">
    <source>
        <dbReference type="Proteomes" id="UP001582793"/>
    </source>
</evidence>
<keyword evidence="2" id="KW-0805">Transcription regulation</keyword>
<dbReference type="EMBL" id="JBCGDC010000137">
    <property type="protein sequence ID" value="MFB6397333.1"/>
    <property type="molecule type" value="Genomic_DNA"/>
</dbReference>
<evidence type="ECO:0000256" key="3">
    <source>
        <dbReference type="ARBA" id="ARBA00023125"/>
    </source>
</evidence>
<feature type="compositionally biased region" description="Polar residues" evidence="5">
    <location>
        <begin position="7"/>
        <end position="20"/>
    </location>
</feature>
<dbReference type="Gene3D" id="3.40.190.10">
    <property type="entry name" value="Periplasmic binding protein-like II"/>
    <property type="match status" value="2"/>
</dbReference>
<name>A0ABV5CZ94_9ACTN</name>
<comment type="similarity">
    <text evidence="1">Belongs to the LysR transcriptional regulatory family.</text>
</comment>
<dbReference type="SUPFAM" id="SSF46785">
    <property type="entry name" value="Winged helix' DNA-binding domain"/>
    <property type="match status" value="1"/>
</dbReference>
<dbReference type="InterPro" id="IPR036390">
    <property type="entry name" value="WH_DNA-bd_sf"/>
</dbReference>
<organism evidence="7 8">
    <name type="scientific">Polymorphospora lycopeni</name>
    <dbReference type="NCBI Taxonomy" id="3140240"/>
    <lineage>
        <taxon>Bacteria</taxon>
        <taxon>Bacillati</taxon>
        <taxon>Actinomycetota</taxon>
        <taxon>Actinomycetes</taxon>
        <taxon>Micromonosporales</taxon>
        <taxon>Micromonosporaceae</taxon>
        <taxon>Polymorphospora</taxon>
    </lineage>
</organism>
<dbReference type="PROSITE" id="PS50931">
    <property type="entry name" value="HTH_LYSR"/>
    <property type="match status" value="1"/>
</dbReference>
<dbReference type="RefSeq" id="WP_375736457.1">
    <property type="nucleotide sequence ID" value="NZ_JBCGDC010000137.1"/>
</dbReference>
<dbReference type="PRINTS" id="PR00039">
    <property type="entry name" value="HTHLYSR"/>
</dbReference>